<protein>
    <recommendedName>
        <fullName evidence="1">WRKY19-like zinc finger domain-containing protein</fullName>
    </recommendedName>
</protein>
<dbReference type="OrthoDB" id="94245at2759"/>
<dbReference type="AlphaFoldDB" id="A0A225V0U9"/>
<accession>A0A225V0U9</accession>
<organism evidence="2 3">
    <name type="scientific">Phytophthora megakarya</name>
    <dbReference type="NCBI Taxonomy" id="4795"/>
    <lineage>
        <taxon>Eukaryota</taxon>
        <taxon>Sar</taxon>
        <taxon>Stramenopiles</taxon>
        <taxon>Oomycota</taxon>
        <taxon>Peronosporomycetes</taxon>
        <taxon>Peronosporales</taxon>
        <taxon>Peronosporaceae</taxon>
        <taxon>Phytophthora</taxon>
    </lineage>
</organism>
<keyword evidence="3" id="KW-1185">Reference proteome</keyword>
<dbReference type="Proteomes" id="UP000198211">
    <property type="component" value="Unassembled WGS sequence"/>
</dbReference>
<dbReference type="Pfam" id="PF24906">
    <property type="entry name" value="Zf_WRKY19"/>
    <property type="match status" value="1"/>
</dbReference>
<feature type="domain" description="WRKY19-like zinc finger" evidence="1">
    <location>
        <begin position="46"/>
        <end position="67"/>
    </location>
</feature>
<proteinExistence type="predicted"/>
<dbReference type="EMBL" id="NBNE01009201">
    <property type="protein sequence ID" value="OWY98648.1"/>
    <property type="molecule type" value="Genomic_DNA"/>
</dbReference>
<dbReference type="InterPro" id="IPR056866">
    <property type="entry name" value="Znf_WRKY19"/>
</dbReference>
<gene>
    <name evidence="2" type="ORF">PHMEG_00030535</name>
</gene>
<evidence type="ECO:0000259" key="1">
    <source>
        <dbReference type="Pfam" id="PF24906"/>
    </source>
</evidence>
<sequence length="106" mass="11499">MLGQVQLDRINLLLLTLCKTHHITQMSNQIDQSAMISSRIRRKAARCSVPNCNKQVQTLKLCKAHGGGGYVSLTEVVVAAISMVAVNLRSASDCVSPMEEVGVVVY</sequence>
<comment type="caution">
    <text evidence="2">The sequence shown here is derived from an EMBL/GenBank/DDBJ whole genome shotgun (WGS) entry which is preliminary data.</text>
</comment>
<name>A0A225V0U9_9STRA</name>
<reference evidence="3" key="1">
    <citation type="submission" date="2017-03" db="EMBL/GenBank/DDBJ databases">
        <title>Phytopthora megakarya and P. palmivora, two closely related causual agents of cacao black pod achieved similar genome size and gene model numbers by different mechanisms.</title>
        <authorList>
            <person name="Ali S."/>
            <person name="Shao J."/>
            <person name="Larry D.J."/>
            <person name="Kronmiller B."/>
            <person name="Shen D."/>
            <person name="Strem M.D."/>
            <person name="Melnick R.L."/>
            <person name="Guiltinan M.J."/>
            <person name="Tyler B.M."/>
            <person name="Meinhardt L.W."/>
            <person name="Bailey B.A."/>
        </authorList>
    </citation>
    <scope>NUCLEOTIDE SEQUENCE [LARGE SCALE GENOMIC DNA]</scope>
    <source>
        <strain evidence="3">zdho120</strain>
    </source>
</reference>
<evidence type="ECO:0000313" key="2">
    <source>
        <dbReference type="EMBL" id="OWY98648.1"/>
    </source>
</evidence>
<evidence type="ECO:0000313" key="3">
    <source>
        <dbReference type="Proteomes" id="UP000198211"/>
    </source>
</evidence>